<keyword evidence="3" id="KW-1185">Reference proteome</keyword>
<name>A0ABP9QAT4_9RHOO</name>
<evidence type="ECO:0000313" key="2">
    <source>
        <dbReference type="EMBL" id="GAA5157741.1"/>
    </source>
</evidence>
<organism evidence="2 3">
    <name type="scientific">Viridibacterium curvum</name>
    <dbReference type="NCBI Taxonomy" id="1101404"/>
    <lineage>
        <taxon>Bacteria</taxon>
        <taxon>Pseudomonadati</taxon>
        <taxon>Pseudomonadota</taxon>
        <taxon>Betaproteobacteria</taxon>
        <taxon>Rhodocyclales</taxon>
        <taxon>Rhodocyclaceae</taxon>
        <taxon>Viridibacterium</taxon>
    </lineage>
</organism>
<dbReference type="RefSeq" id="WP_345530894.1">
    <property type="nucleotide sequence ID" value="NZ_BAABLD010000001.1"/>
</dbReference>
<dbReference type="Proteomes" id="UP001500547">
    <property type="component" value="Unassembled WGS sequence"/>
</dbReference>
<evidence type="ECO:0000313" key="3">
    <source>
        <dbReference type="Proteomes" id="UP001500547"/>
    </source>
</evidence>
<reference evidence="3" key="1">
    <citation type="journal article" date="2019" name="Int. J. Syst. Evol. Microbiol.">
        <title>The Global Catalogue of Microorganisms (GCM) 10K type strain sequencing project: providing services to taxonomists for standard genome sequencing and annotation.</title>
        <authorList>
            <consortium name="The Broad Institute Genomics Platform"/>
            <consortium name="The Broad Institute Genome Sequencing Center for Infectious Disease"/>
            <person name="Wu L."/>
            <person name="Ma J."/>
        </authorList>
    </citation>
    <scope>NUCLEOTIDE SEQUENCE [LARGE SCALE GENOMIC DNA]</scope>
    <source>
        <strain evidence="3">JCM 18715</strain>
    </source>
</reference>
<comment type="caution">
    <text evidence="2">The sequence shown here is derived from an EMBL/GenBank/DDBJ whole genome shotgun (WGS) entry which is preliminary data.</text>
</comment>
<protein>
    <submittedName>
        <fullName evidence="2">Uncharacterized protein</fullName>
    </submittedName>
</protein>
<feature type="region of interest" description="Disordered" evidence="1">
    <location>
        <begin position="18"/>
        <end position="68"/>
    </location>
</feature>
<evidence type="ECO:0000256" key="1">
    <source>
        <dbReference type="SAM" id="MobiDB-lite"/>
    </source>
</evidence>
<accession>A0ABP9QAT4</accession>
<proteinExistence type="predicted"/>
<dbReference type="EMBL" id="BAABLD010000001">
    <property type="protein sequence ID" value="GAA5157741.1"/>
    <property type="molecule type" value="Genomic_DNA"/>
</dbReference>
<gene>
    <name evidence="2" type="ORF">GCM10025770_01390</name>
</gene>
<sequence>MSNLVQALTTLQYVKGRMPLDSSDNKSTRPDLIAQDPQSQQDRRDRQQAKKNKVDSIRAHHRCPARPQDATPKNVVLYGAFAIAAGAGNCLEMSCASVWYLNESGRFNYDMVYYPGHNAPGQGVRDHIFVAIGQTSDGNGDFPTDFNAWDPDAAICDVWADIACPARDYPARWRARMSNWRYSGLLIANRLPTDDMWSNLVDLPKKSYLQPV</sequence>
<feature type="compositionally biased region" description="Basic and acidic residues" evidence="1">
    <location>
        <begin position="41"/>
        <end position="58"/>
    </location>
</feature>